<dbReference type="HOGENOM" id="CLU_790049_0_0_1"/>
<dbReference type="InParanoid" id="A5DRM3"/>
<protein>
    <recommendedName>
        <fullName evidence="2 4">Autophagy-related protein 13</fullName>
    </recommendedName>
</protein>
<evidence type="ECO:0000256" key="1">
    <source>
        <dbReference type="ARBA" id="ARBA00005246"/>
    </source>
</evidence>
<feature type="region of interest" description="Disordered" evidence="5">
    <location>
        <begin position="330"/>
        <end position="351"/>
    </location>
</feature>
<keyword evidence="3 4" id="KW-0072">Autophagy</keyword>
<dbReference type="GO" id="GO:0034497">
    <property type="term" value="P:protein localization to phagophore assembly site"/>
    <property type="evidence" value="ECO:0007669"/>
    <property type="project" value="TreeGrafter"/>
</dbReference>
<evidence type="ECO:0000256" key="4">
    <source>
        <dbReference type="RuleBase" id="RU361214"/>
    </source>
</evidence>
<gene>
    <name evidence="7" type="ORF">LELG_00009</name>
</gene>
<reference evidence="7 8" key="1">
    <citation type="journal article" date="2009" name="Nature">
        <title>Evolution of pathogenicity and sexual reproduction in eight Candida genomes.</title>
        <authorList>
            <person name="Butler G."/>
            <person name="Rasmussen M.D."/>
            <person name="Lin M.F."/>
            <person name="Santos M.A."/>
            <person name="Sakthikumar S."/>
            <person name="Munro C.A."/>
            <person name="Rheinbay E."/>
            <person name="Grabherr M."/>
            <person name="Forche A."/>
            <person name="Reedy J.L."/>
            <person name="Agrafioti I."/>
            <person name="Arnaud M.B."/>
            <person name="Bates S."/>
            <person name="Brown A.J."/>
            <person name="Brunke S."/>
            <person name="Costanzo M.C."/>
            <person name="Fitzpatrick D.A."/>
            <person name="de Groot P.W."/>
            <person name="Harris D."/>
            <person name="Hoyer L.L."/>
            <person name="Hube B."/>
            <person name="Klis F.M."/>
            <person name="Kodira C."/>
            <person name="Lennard N."/>
            <person name="Logue M.E."/>
            <person name="Martin R."/>
            <person name="Neiman A.M."/>
            <person name="Nikolaou E."/>
            <person name="Quail M.A."/>
            <person name="Quinn J."/>
            <person name="Santos M.C."/>
            <person name="Schmitzberger F.F."/>
            <person name="Sherlock G."/>
            <person name="Shah P."/>
            <person name="Silverstein K.A."/>
            <person name="Skrzypek M.S."/>
            <person name="Soll D."/>
            <person name="Staggs R."/>
            <person name="Stansfield I."/>
            <person name="Stumpf M.P."/>
            <person name="Sudbery P.E."/>
            <person name="Srikantha T."/>
            <person name="Zeng Q."/>
            <person name="Berman J."/>
            <person name="Berriman M."/>
            <person name="Heitman J."/>
            <person name="Gow N.A."/>
            <person name="Lorenz M.C."/>
            <person name="Birren B.W."/>
            <person name="Kellis M."/>
            <person name="Cuomo C.A."/>
        </authorList>
    </citation>
    <scope>NUCLEOTIDE SEQUENCE [LARGE SCALE GENOMIC DNA]</scope>
    <source>
        <strain evidence="8">ATCC 11503 / BCRC 21390 / CBS 2605 / JCM 1781 / NBRC 1676 / NRRL YB-4239</strain>
    </source>
</reference>
<comment type="similarity">
    <text evidence="1 4">Belongs to the ATG13 family. Fungi subfamily.</text>
</comment>
<dbReference type="GeneID" id="5235752"/>
<dbReference type="AlphaFoldDB" id="A5DRM3"/>
<dbReference type="STRING" id="379508.A5DRM3"/>
<dbReference type="VEuPathDB" id="FungiDB:LELG_00009"/>
<dbReference type="EMBL" id="CH981524">
    <property type="protein sequence ID" value="EDK41831.1"/>
    <property type="molecule type" value="Genomic_DNA"/>
</dbReference>
<organism evidence="7 8">
    <name type="scientific">Lodderomyces elongisporus (strain ATCC 11503 / CBS 2605 / JCM 1781 / NBRC 1676 / NRRL YB-4239)</name>
    <name type="common">Yeast</name>
    <name type="synonym">Saccharomyces elongisporus</name>
    <dbReference type="NCBI Taxonomy" id="379508"/>
    <lineage>
        <taxon>Eukaryota</taxon>
        <taxon>Fungi</taxon>
        <taxon>Dikarya</taxon>
        <taxon>Ascomycota</taxon>
        <taxon>Saccharomycotina</taxon>
        <taxon>Pichiomycetes</taxon>
        <taxon>Debaryomycetaceae</taxon>
        <taxon>Candida/Lodderomyces clade</taxon>
        <taxon>Lodderomyces</taxon>
    </lineage>
</organism>
<feature type="region of interest" description="Disordered" evidence="5">
    <location>
        <begin position="255"/>
        <end position="281"/>
    </location>
</feature>
<feature type="compositionally biased region" description="Polar residues" evidence="5">
    <location>
        <begin position="263"/>
        <end position="281"/>
    </location>
</feature>
<evidence type="ECO:0000313" key="8">
    <source>
        <dbReference type="Proteomes" id="UP000001996"/>
    </source>
</evidence>
<proteinExistence type="inferred from homology"/>
<dbReference type="Pfam" id="PF10033">
    <property type="entry name" value="ATG13"/>
    <property type="match status" value="1"/>
</dbReference>
<dbReference type="InterPro" id="IPR040182">
    <property type="entry name" value="ATG13"/>
</dbReference>
<dbReference type="OrthoDB" id="70161at2759"/>
<dbReference type="InterPro" id="IPR036570">
    <property type="entry name" value="HORMA_dom_sf"/>
</dbReference>
<dbReference type="KEGG" id="lel:PVL30_000014"/>
<dbReference type="Proteomes" id="UP000001996">
    <property type="component" value="Unassembled WGS sequence"/>
</dbReference>
<accession>A5DRM3</accession>
<evidence type="ECO:0000256" key="2">
    <source>
        <dbReference type="ARBA" id="ARBA00013801"/>
    </source>
</evidence>
<feature type="region of interest" description="Disordered" evidence="5">
    <location>
        <begin position="1"/>
        <end position="24"/>
    </location>
</feature>
<dbReference type="GO" id="GO:0005829">
    <property type="term" value="C:cytosol"/>
    <property type="evidence" value="ECO:0007669"/>
    <property type="project" value="TreeGrafter"/>
</dbReference>
<evidence type="ECO:0000259" key="6">
    <source>
        <dbReference type="Pfam" id="PF10033"/>
    </source>
</evidence>
<dbReference type="GO" id="GO:1990316">
    <property type="term" value="C:Atg1/ULK1 kinase complex"/>
    <property type="evidence" value="ECO:0007669"/>
    <property type="project" value="InterPro"/>
</dbReference>
<dbReference type="GO" id="GO:0000423">
    <property type="term" value="P:mitophagy"/>
    <property type="evidence" value="ECO:0007669"/>
    <property type="project" value="TreeGrafter"/>
</dbReference>
<feature type="domain" description="Autophagy-related protein 13 N-terminal" evidence="6">
    <location>
        <begin position="39"/>
        <end position="303"/>
    </location>
</feature>
<dbReference type="GO" id="GO:0000407">
    <property type="term" value="C:phagophore assembly site"/>
    <property type="evidence" value="ECO:0007669"/>
    <property type="project" value="TreeGrafter"/>
</dbReference>
<dbReference type="PANTHER" id="PTHR13430:SF4">
    <property type="entry name" value="AUTOPHAGY-RELATED PROTEIN 13"/>
    <property type="match status" value="1"/>
</dbReference>
<dbReference type="eggNOG" id="KOG4573">
    <property type="taxonomic scope" value="Eukaryota"/>
</dbReference>
<dbReference type="Gene3D" id="3.30.900.10">
    <property type="entry name" value="HORMA domain"/>
    <property type="match status" value="1"/>
</dbReference>
<dbReference type="GO" id="GO:0034727">
    <property type="term" value="P:piecemeal microautophagy of the nucleus"/>
    <property type="evidence" value="ECO:0007669"/>
    <property type="project" value="TreeGrafter"/>
</dbReference>
<evidence type="ECO:0000256" key="3">
    <source>
        <dbReference type="ARBA" id="ARBA00023006"/>
    </source>
</evidence>
<dbReference type="PANTHER" id="PTHR13430">
    <property type="match status" value="1"/>
</dbReference>
<dbReference type="InterPro" id="IPR018731">
    <property type="entry name" value="Atg13_N"/>
</dbReference>
<evidence type="ECO:0000256" key="5">
    <source>
        <dbReference type="SAM" id="MobiDB-lite"/>
    </source>
</evidence>
<name>A5DRM3_LODEL</name>
<keyword evidence="8" id="KW-1185">Reference proteome</keyword>
<evidence type="ECO:0000313" key="7">
    <source>
        <dbReference type="EMBL" id="EDK41831.1"/>
    </source>
</evidence>
<sequence length="351" mass="39884">MTSDQLSYKEQGQGQGQLHTSADAQTRKQNAKLAQVLVNFFTKAANIILDSRTGSDCTSYGDIHTIPYSHDNTNTNTTIPGTDNTTSEETTVRINKWFNLHMPSTLILILSKDDLKLWKSADLGALPPMIIETYLDLRQLPANQTLVLFDDEKHPWTVVKSPNGKTKKQEVVLERWLIEFDQSLQQQNQQNQNQNQNQLGADELPSMYKQAIVLFRTIYGFSRLLPAYKFKKRASTKLPLGNKILDGNQPISSKGRIGLSKPIVNNNQPDEQDPHMTQRSFKPIQTSLGLLKISIAYRKHYDFALQEQEELLSDHFSKYDEDAKKKYLVSPTTSLPSFKDNKGNNNNNNNK</sequence>